<protein>
    <submittedName>
        <fullName evidence="1">Uncharacterized protein</fullName>
    </submittedName>
</protein>
<dbReference type="CDD" id="cd00385">
    <property type="entry name" value="Isoprenoid_Biosyn_C1"/>
    <property type="match status" value="1"/>
</dbReference>
<organism evidence="1 2">
    <name type="scientific">Gillisia limnaea (strain DSM 15749 / LMG 21470 / R-8282)</name>
    <dbReference type="NCBI Taxonomy" id="865937"/>
    <lineage>
        <taxon>Bacteria</taxon>
        <taxon>Pseudomonadati</taxon>
        <taxon>Bacteroidota</taxon>
        <taxon>Flavobacteriia</taxon>
        <taxon>Flavobacteriales</taxon>
        <taxon>Flavobacteriaceae</taxon>
        <taxon>Gillisia</taxon>
    </lineage>
</organism>
<dbReference type="eggNOG" id="ENOG503395T">
    <property type="taxonomic scope" value="Bacteria"/>
</dbReference>
<gene>
    <name evidence="1" type="ORF">Gilli_0922</name>
</gene>
<dbReference type="OrthoDB" id="658381at2"/>
<sequence length="343" mass="39568">MQNRSVGKKHCFRQLLTLPRIYFFLLKSLFKQKRFIKNQLKKELTGFRKTNDGSLTLADFRKIRSYYALGVPGILGESLAVLRGQSLSTKERHCLTFLSAISGLLDDLFDDPNKEVQHLRDFILDPEILKPANSYEALLVHLYTLGLSYATQPERIKNQALQVYEAQQKSLQQQKAENPNQLIHEITYSKGGSSFLFYRLCLEQLPEKAEVKLVSHLGGLMQLGNDVFDVWEDFHSGTKTSANTCFSIQQLRKDFSADLSTLFELAEKTSYSKKQIERFLNIISLALARVFACLDQFEKLEINTNNKFQIDKYSRKQLICDMQKPKNQIKAMRYFIDNPAIKV</sequence>
<dbReference type="AlphaFoldDB" id="H2BU13"/>
<proteinExistence type="predicted"/>
<evidence type="ECO:0000313" key="2">
    <source>
        <dbReference type="Proteomes" id="UP000003844"/>
    </source>
</evidence>
<dbReference type="HOGENOM" id="CLU_820918_0_0_10"/>
<reference evidence="2" key="1">
    <citation type="journal article" date="2012" name="Stand. Genomic Sci.">
        <title>Genome sequence of the Antarctic rhodopsins-containing flavobacterium Gillisia limnaea type strain (R-8282(T)).</title>
        <authorList>
            <person name="Riedel T."/>
            <person name="Held B."/>
            <person name="Nolan M."/>
            <person name="Lucas S."/>
            <person name="Lapidus A."/>
            <person name="Tice H."/>
            <person name="Del Rio T.G."/>
            <person name="Cheng J.F."/>
            <person name="Han C."/>
            <person name="Tapia R."/>
            <person name="Goodwin L.A."/>
            <person name="Pitluck S."/>
            <person name="Liolios K."/>
            <person name="Mavromatis K."/>
            <person name="Pagani I."/>
            <person name="Ivanova N."/>
            <person name="Mikhailova N."/>
            <person name="Pati A."/>
            <person name="Chen A."/>
            <person name="Palaniappan K."/>
            <person name="Land M."/>
            <person name="Rohde M."/>
            <person name="Tindall B.J."/>
            <person name="Detter J.C."/>
            <person name="Goker M."/>
            <person name="Bristow J."/>
            <person name="Eisen J.A."/>
            <person name="Markowitz V."/>
            <person name="Hugenholtz P."/>
            <person name="Kyrpides N.C."/>
            <person name="Klenk H.P."/>
            <person name="Woyke T."/>
        </authorList>
    </citation>
    <scope>NUCLEOTIDE SEQUENCE [LARGE SCALE GENOMIC DNA]</scope>
    <source>
        <strain evidence="2">DSM 15749 / LMG 21470 / R-8282</strain>
    </source>
</reference>
<keyword evidence="2" id="KW-1185">Reference proteome</keyword>
<name>H2BU13_GILLR</name>
<accession>H2BU13</accession>
<dbReference type="Proteomes" id="UP000003844">
    <property type="component" value="Unassembled WGS sequence"/>
</dbReference>
<dbReference type="EMBL" id="JH594606">
    <property type="protein sequence ID" value="EHQ01609.1"/>
    <property type="molecule type" value="Genomic_DNA"/>
</dbReference>
<dbReference type="STRING" id="865937.Gilli_0922"/>
<evidence type="ECO:0000313" key="1">
    <source>
        <dbReference type="EMBL" id="EHQ01609.1"/>
    </source>
</evidence>
<dbReference type="RefSeq" id="WP_006987931.1">
    <property type="nucleotide sequence ID" value="NZ_JH594606.1"/>
</dbReference>